<comment type="caution">
    <text evidence="3">The sequence shown here is derived from an EMBL/GenBank/DDBJ whole genome shotgun (WGS) entry which is preliminary data.</text>
</comment>
<evidence type="ECO:0000256" key="1">
    <source>
        <dbReference type="ARBA" id="ARBA00006484"/>
    </source>
</evidence>
<name>A0ABV9F1F9_9SPHN</name>
<proteinExistence type="inferred from homology"/>
<sequence length="260" mass="27317">MADFKASPHAPAHRAEKPVTALSDRHVVVIAGSSGIGLAVAAAAAERGARVTVTGRDAARLAKAAAAIGRGTDTVVFDGTDGDEVARFFSKIGHIDHLVSCIGFSERGTLLGHAEEQARRVIEHKFWAQLRIVRQGLPVMSRDGSITLTGGTAADRAGVPHFAAFSIIGNTALGALVQGLAAEIAPVRINVVEPTVTNTPLMDILLPEQKASFFARFSATSPIGRVPQPQQVARSYIHAMESDLINGDRLRPDGGPTLVL</sequence>
<comment type="similarity">
    <text evidence="1">Belongs to the short-chain dehydrogenases/reductases (SDR) family.</text>
</comment>
<evidence type="ECO:0000313" key="4">
    <source>
        <dbReference type="Proteomes" id="UP001595957"/>
    </source>
</evidence>
<dbReference type="PANTHER" id="PTHR43477">
    <property type="entry name" value="DIHYDROANTICAPSIN 7-DEHYDROGENASE"/>
    <property type="match status" value="1"/>
</dbReference>
<dbReference type="InterPro" id="IPR002347">
    <property type="entry name" value="SDR_fam"/>
</dbReference>
<evidence type="ECO:0000313" key="3">
    <source>
        <dbReference type="EMBL" id="MFC4595638.1"/>
    </source>
</evidence>
<dbReference type="Gene3D" id="3.40.50.720">
    <property type="entry name" value="NAD(P)-binding Rossmann-like Domain"/>
    <property type="match status" value="1"/>
</dbReference>
<dbReference type="PANTHER" id="PTHR43477:SF1">
    <property type="entry name" value="DIHYDROANTICAPSIN 7-DEHYDROGENASE"/>
    <property type="match status" value="1"/>
</dbReference>
<dbReference type="PRINTS" id="PR00081">
    <property type="entry name" value="GDHRDH"/>
</dbReference>
<dbReference type="Proteomes" id="UP001595957">
    <property type="component" value="Unassembled WGS sequence"/>
</dbReference>
<accession>A0ABV9F1F9</accession>
<organism evidence="3 4">
    <name type="scientific">Sphingobium tyrosinilyticum</name>
    <dbReference type="NCBI Taxonomy" id="2715436"/>
    <lineage>
        <taxon>Bacteria</taxon>
        <taxon>Pseudomonadati</taxon>
        <taxon>Pseudomonadota</taxon>
        <taxon>Alphaproteobacteria</taxon>
        <taxon>Sphingomonadales</taxon>
        <taxon>Sphingomonadaceae</taxon>
        <taxon>Sphingobium</taxon>
    </lineage>
</organism>
<keyword evidence="4" id="KW-1185">Reference proteome</keyword>
<protein>
    <submittedName>
        <fullName evidence="3">SDR family oxidoreductase</fullName>
    </submittedName>
</protein>
<dbReference type="EMBL" id="JBHSFZ010000054">
    <property type="protein sequence ID" value="MFC4595638.1"/>
    <property type="molecule type" value="Genomic_DNA"/>
</dbReference>
<gene>
    <name evidence="3" type="ORF">ACFO3E_15845</name>
</gene>
<reference evidence="4" key="1">
    <citation type="journal article" date="2019" name="Int. J. Syst. Evol. Microbiol.">
        <title>The Global Catalogue of Microorganisms (GCM) 10K type strain sequencing project: providing services to taxonomists for standard genome sequencing and annotation.</title>
        <authorList>
            <consortium name="The Broad Institute Genomics Platform"/>
            <consortium name="The Broad Institute Genome Sequencing Center for Infectious Disease"/>
            <person name="Wu L."/>
            <person name="Ma J."/>
        </authorList>
    </citation>
    <scope>NUCLEOTIDE SEQUENCE [LARGE SCALE GENOMIC DNA]</scope>
    <source>
        <strain evidence="4">NBRC 103632</strain>
    </source>
</reference>
<dbReference type="Pfam" id="PF13561">
    <property type="entry name" value="adh_short_C2"/>
    <property type="match status" value="1"/>
</dbReference>
<keyword evidence="2" id="KW-0560">Oxidoreductase</keyword>
<dbReference type="RefSeq" id="WP_380806066.1">
    <property type="nucleotide sequence ID" value="NZ_JBHSFZ010000054.1"/>
</dbReference>
<evidence type="ECO:0000256" key="2">
    <source>
        <dbReference type="ARBA" id="ARBA00023002"/>
    </source>
</evidence>
<dbReference type="SUPFAM" id="SSF51735">
    <property type="entry name" value="NAD(P)-binding Rossmann-fold domains"/>
    <property type="match status" value="1"/>
</dbReference>
<dbReference type="InterPro" id="IPR051122">
    <property type="entry name" value="SDR_DHRS6-like"/>
</dbReference>
<dbReference type="InterPro" id="IPR036291">
    <property type="entry name" value="NAD(P)-bd_dom_sf"/>
</dbReference>